<dbReference type="Proteomes" id="UP000078559">
    <property type="component" value="Chromosome 1"/>
</dbReference>
<keyword evidence="3" id="KW-1185">Reference proteome</keyword>
<dbReference type="AlphaFoldDB" id="A0A194VLN7"/>
<evidence type="ECO:0000256" key="1">
    <source>
        <dbReference type="SAM" id="MobiDB-lite"/>
    </source>
</evidence>
<reference evidence="2" key="1">
    <citation type="submission" date="2014-12" db="EMBL/GenBank/DDBJ databases">
        <title>Genome Sequence of Valsa Canker Pathogens Uncovers a Specific Adaption of Colonization on Woody Bark.</title>
        <authorList>
            <person name="Yin Z."/>
            <person name="Liu H."/>
            <person name="Gao X."/>
            <person name="Li Z."/>
            <person name="Song N."/>
            <person name="Ke X."/>
            <person name="Dai Q."/>
            <person name="Wu Y."/>
            <person name="Sun Y."/>
            <person name="Xu J.-R."/>
            <person name="Kang Z.K."/>
            <person name="Wang L."/>
            <person name="Huang L."/>
        </authorList>
    </citation>
    <scope>NUCLEOTIDE SEQUENCE [LARGE SCALE GENOMIC DNA]</scope>
    <source>
        <strain evidence="2">03-8</strain>
    </source>
</reference>
<dbReference type="EMBL" id="CM003098">
    <property type="protein sequence ID" value="KUI65074.1"/>
    <property type="molecule type" value="Genomic_DNA"/>
</dbReference>
<sequence>MSTGTQTSSGRVMGTRHTPSASRLQYQLELHMQFPPNELSVLAPTMASNTSSPPETPRLEPLKSAPSEGAGKEHIHGVPPPPLRRSMLAPKHRPPSPRHLPYPDRCFSLGMSRVYDSTLRCDKCRHGSDFGWFYRCTNETETRLYESIRDGNIEHFDETGEMFSQQLKQPTGGPAARADKLSLLKELNPEQIESLSAPQLAKLLRQRESANATALNDRYGFLAPGPEDRPYLTGERQECKNTLCPHCGKGMVGEEMALLDLDGILKGNIPPTVAVGYCFRKHGRPVADAEIVRNIGLRQVPESKSEASKLAERNSTEITDFIGPKDKEEDETTLHTNGPLTPSNNIITTRDSNEDLLQLYTDEDFNEMLREDGHDQFL</sequence>
<evidence type="ECO:0000313" key="2">
    <source>
        <dbReference type="EMBL" id="KUI65074.1"/>
    </source>
</evidence>
<feature type="region of interest" description="Disordered" evidence="1">
    <location>
        <begin position="44"/>
        <end position="99"/>
    </location>
</feature>
<dbReference type="OrthoDB" id="4776522at2759"/>
<organism evidence="2 3">
    <name type="scientific">Cytospora mali</name>
    <name type="common">Apple Valsa canker fungus</name>
    <name type="synonym">Valsa mali</name>
    <dbReference type="NCBI Taxonomy" id="578113"/>
    <lineage>
        <taxon>Eukaryota</taxon>
        <taxon>Fungi</taxon>
        <taxon>Dikarya</taxon>
        <taxon>Ascomycota</taxon>
        <taxon>Pezizomycotina</taxon>
        <taxon>Sordariomycetes</taxon>
        <taxon>Sordariomycetidae</taxon>
        <taxon>Diaporthales</taxon>
        <taxon>Cytosporaceae</taxon>
        <taxon>Cytospora</taxon>
    </lineage>
</organism>
<accession>A0A194VLN7</accession>
<evidence type="ECO:0000313" key="3">
    <source>
        <dbReference type="Proteomes" id="UP000078559"/>
    </source>
</evidence>
<proteinExistence type="predicted"/>
<gene>
    <name evidence="2" type="ORF">VM1G_00397</name>
</gene>
<protein>
    <submittedName>
        <fullName evidence="2">Uncharacterized protein</fullName>
    </submittedName>
</protein>
<name>A0A194VLN7_CYTMA</name>